<gene>
    <name evidence="2" type="ORF">Glove_756g38</name>
</gene>
<reference evidence="2 3" key="1">
    <citation type="submission" date="2018-08" db="EMBL/GenBank/DDBJ databases">
        <title>Genome and evolution of the arbuscular mycorrhizal fungus Diversispora epigaea (formerly Glomus versiforme) and its bacterial endosymbionts.</title>
        <authorList>
            <person name="Sun X."/>
            <person name="Fei Z."/>
            <person name="Harrison M."/>
        </authorList>
    </citation>
    <scope>NUCLEOTIDE SEQUENCE [LARGE SCALE GENOMIC DNA]</scope>
    <source>
        <strain evidence="2 3">IT104</strain>
    </source>
</reference>
<sequence length="378" mass="43641">MNMIQLMNLNSTHDTSTNNNSKPAKDKEFSESNDCCHYNERNETNDHILISSQVNANIIDVNSSHTFQNFKISAYLWANVDPLPNKRNDLKFSININDCIAGPIIRDKWPLLQKLGIGYFLESVEIWITPITKSVKSVSYPSNLNKVYVNCGIKNEQCFTSTTKEWELLADGCDDETGLRWRYQYIANSRHHKDFNTRRNFAPGKHSCHWLTLEEMSGFRITITQVLRCKITDDWRKYNPITRSKLKKLCPKMAHTFEISFNSLENFNENFANLKKSENCEKLHGVDLLNVTFKKNASPTIENSKNSNIGNIEIKRVLEFEAKEQSPTQQTTFVRYRPADEFVVSSLTNNSSQTWIKKNQGENGKKVDIEIVFDSNET</sequence>
<evidence type="ECO:0000256" key="1">
    <source>
        <dbReference type="SAM" id="MobiDB-lite"/>
    </source>
</evidence>
<proteinExistence type="predicted"/>
<name>A0A397G259_9GLOM</name>
<protein>
    <submittedName>
        <fullName evidence="2">Uncharacterized protein</fullName>
    </submittedName>
</protein>
<keyword evidence="3" id="KW-1185">Reference proteome</keyword>
<evidence type="ECO:0000313" key="3">
    <source>
        <dbReference type="Proteomes" id="UP000266861"/>
    </source>
</evidence>
<dbReference type="EMBL" id="PQFF01000591">
    <property type="protein sequence ID" value="RHZ44149.1"/>
    <property type="molecule type" value="Genomic_DNA"/>
</dbReference>
<comment type="caution">
    <text evidence="2">The sequence shown here is derived from an EMBL/GenBank/DDBJ whole genome shotgun (WGS) entry which is preliminary data.</text>
</comment>
<organism evidence="2 3">
    <name type="scientific">Diversispora epigaea</name>
    <dbReference type="NCBI Taxonomy" id="1348612"/>
    <lineage>
        <taxon>Eukaryota</taxon>
        <taxon>Fungi</taxon>
        <taxon>Fungi incertae sedis</taxon>
        <taxon>Mucoromycota</taxon>
        <taxon>Glomeromycotina</taxon>
        <taxon>Glomeromycetes</taxon>
        <taxon>Diversisporales</taxon>
        <taxon>Diversisporaceae</taxon>
        <taxon>Diversispora</taxon>
    </lineage>
</organism>
<feature type="compositionally biased region" description="Low complexity" evidence="1">
    <location>
        <begin position="8"/>
        <end position="21"/>
    </location>
</feature>
<dbReference type="AlphaFoldDB" id="A0A397G259"/>
<dbReference type="STRING" id="1348612.A0A397G259"/>
<feature type="region of interest" description="Disordered" evidence="1">
    <location>
        <begin position="7"/>
        <end position="32"/>
    </location>
</feature>
<accession>A0A397G259</accession>
<dbReference type="Proteomes" id="UP000266861">
    <property type="component" value="Unassembled WGS sequence"/>
</dbReference>
<evidence type="ECO:0000313" key="2">
    <source>
        <dbReference type="EMBL" id="RHZ44149.1"/>
    </source>
</evidence>